<dbReference type="PANTHER" id="PTHR42933">
    <property type="entry name" value="SLR6095 PROTEIN"/>
    <property type="match status" value="1"/>
</dbReference>
<evidence type="ECO:0000256" key="1">
    <source>
        <dbReference type="ARBA" id="ARBA00006594"/>
    </source>
</evidence>
<evidence type="ECO:0000256" key="6">
    <source>
        <dbReference type="ARBA" id="ARBA00022747"/>
    </source>
</evidence>
<dbReference type="GO" id="GO:0009307">
    <property type="term" value="P:DNA restriction-modification system"/>
    <property type="evidence" value="ECO:0007669"/>
    <property type="project" value="UniProtKB-KW"/>
</dbReference>
<dbReference type="AlphaFoldDB" id="A0A364LM63"/>
<dbReference type="Proteomes" id="UP000249458">
    <property type="component" value="Unassembled WGS sequence"/>
</dbReference>
<keyword evidence="5" id="KW-0949">S-adenosyl-L-methionine</keyword>
<evidence type="ECO:0000256" key="5">
    <source>
        <dbReference type="ARBA" id="ARBA00022691"/>
    </source>
</evidence>
<evidence type="ECO:0000313" key="10">
    <source>
        <dbReference type="EMBL" id="RAP37952.1"/>
    </source>
</evidence>
<dbReference type="Pfam" id="PF02384">
    <property type="entry name" value="N6_Mtase"/>
    <property type="match status" value="1"/>
</dbReference>
<comment type="caution">
    <text evidence="10">The sequence shown here is derived from an EMBL/GenBank/DDBJ whole genome shotgun (WGS) entry which is preliminary data.</text>
</comment>
<dbReference type="EMBL" id="MVJN01000002">
    <property type="protein sequence ID" value="RAP37952.1"/>
    <property type="molecule type" value="Genomic_DNA"/>
</dbReference>
<keyword evidence="4" id="KW-0808">Transferase</keyword>
<evidence type="ECO:0000256" key="7">
    <source>
        <dbReference type="ARBA" id="ARBA00047942"/>
    </source>
</evidence>
<dbReference type="PANTHER" id="PTHR42933:SF3">
    <property type="entry name" value="TYPE I RESTRICTION ENZYME MJAVIII METHYLASE SUBUNIT"/>
    <property type="match status" value="1"/>
</dbReference>
<dbReference type="GO" id="GO:0032259">
    <property type="term" value="P:methylation"/>
    <property type="evidence" value="ECO:0007669"/>
    <property type="project" value="UniProtKB-KW"/>
</dbReference>
<dbReference type="GO" id="GO:0003677">
    <property type="term" value="F:DNA binding"/>
    <property type="evidence" value="ECO:0007669"/>
    <property type="project" value="InterPro"/>
</dbReference>
<feature type="domain" description="DNA methylase adenine-specific" evidence="9">
    <location>
        <begin position="118"/>
        <end position="396"/>
    </location>
</feature>
<name>A0A364LM63_9GAMM</name>
<gene>
    <name evidence="10" type="ORF">B1207_02895</name>
</gene>
<feature type="coiled-coil region" evidence="8">
    <location>
        <begin position="403"/>
        <end position="433"/>
    </location>
</feature>
<dbReference type="GO" id="GO:0008170">
    <property type="term" value="F:N-methyltransferase activity"/>
    <property type="evidence" value="ECO:0007669"/>
    <property type="project" value="InterPro"/>
</dbReference>
<organism evidence="10 11">
    <name type="scientific">Legionella quinlivanii</name>
    <dbReference type="NCBI Taxonomy" id="45073"/>
    <lineage>
        <taxon>Bacteria</taxon>
        <taxon>Pseudomonadati</taxon>
        <taxon>Pseudomonadota</taxon>
        <taxon>Gammaproteobacteria</taxon>
        <taxon>Legionellales</taxon>
        <taxon>Legionellaceae</taxon>
        <taxon>Legionella</taxon>
    </lineage>
</organism>
<evidence type="ECO:0000256" key="4">
    <source>
        <dbReference type="ARBA" id="ARBA00022679"/>
    </source>
</evidence>
<dbReference type="InterPro" id="IPR003356">
    <property type="entry name" value="DNA_methylase_A-5"/>
</dbReference>
<dbReference type="GO" id="GO:0009007">
    <property type="term" value="F:site-specific DNA-methyltransferase (adenine-specific) activity"/>
    <property type="evidence" value="ECO:0007669"/>
    <property type="project" value="UniProtKB-EC"/>
</dbReference>
<comment type="similarity">
    <text evidence="1">Belongs to the N(4)/N(6)-methyltransferase family.</text>
</comment>
<keyword evidence="8" id="KW-0175">Coiled coil</keyword>
<reference evidence="10 11" key="1">
    <citation type="submission" date="2017-02" db="EMBL/GenBank/DDBJ databases">
        <title>Legionella quilivanii strain from human: case report and whole genome sequencing analysis.</title>
        <authorList>
            <person name="Lalancette C."/>
            <person name="Leduc J.-M."/>
            <person name="Levesque S."/>
            <person name="Fournier E."/>
            <person name="Saoud J."/>
            <person name="Faucher S.P."/>
            <person name="Bernard K."/>
            <person name="Martineau C."/>
            <person name="Longtin J."/>
        </authorList>
    </citation>
    <scope>NUCLEOTIDE SEQUENCE [LARGE SCALE GENOMIC DNA]</scope>
    <source>
        <strain evidence="10 11">ID143958</strain>
    </source>
</reference>
<keyword evidence="6" id="KW-0680">Restriction system</keyword>
<evidence type="ECO:0000259" key="9">
    <source>
        <dbReference type="Pfam" id="PF02384"/>
    </source>
</evidence>
<comment type="catalytic activity">
    <reaction evidence="7">
        <text>a 2'-deoxyadenosine in DNA + S-adenosyl-L-methionine = an N(6)-methyl-2'-deoxyadenosine in DNA + S-adenosyl-L-homocysteine + H(+)</text>
        <dbReference type="Rhea" id="RHEA:15197"/>
        <dbReference type="Rhea" id="RHEA-COMP:12418"/>
        <dbReference type="Rhea" id="RHEA-COMP:12419"/>
        <dbReference type="ChEBI" id="CHEBI:15378"/>
        <dbReference type="ChEBI" id="CHEBI:57856"/>
        <dbReference type="ChEBI" id="CHEBI:59789"/>
        <dbReference type="ChEBI" id="CHEBI:90615"/>
        <dbReference type="ChEBI" id="CHEBI:90616"/>
        <dbReference type="EC" id="2.1.1.72"/>
    </reaction>
</comment>
<keyword evidence="3" id="KW-0489">Methyltransferase</keyword>
<dbReference type="PRINTS" id="PR00507">
    <property type="entry name" value="N12N6MTFRASE"/>
</dbReference>
<dbReference type="SUPFAM" id="SSF53335">
    <property type="entry name" value="S-adenosyl-L-methionine-dependent methyltransferases"/>
    <property type="match status" value="1"/>
</dbReference>
<proteinExistence type="inferred from homology"/>
<evidence type="ECO:0000256" key="2">
    <source>
        <dbReference type="ARBA" id="ARBA00011900"/>
    </source>
</evidence>
<evidence type="ECO:0000256" key="3">
    <source>
        <dbReference type="ARBA" id="ARBA00022603"/>
    </source>
</evidence>
<dbReference type="InterPro" id="IPR029063">
    <property type="entry name" value="SAM-dependent_MTases_sf"/>
</dbReference>
<dbReference type="EC" id="2.1.1.72" evidence="2"/>
<dbReference type="RefSeq" id="WP_112218498.1">
    <property type="nucleotide sequence ID" value="NZ_MVJN01000002.1"/>
</dbReference>
<evidence type="ECO:0000313" key="11">
    <source>
        <dbReference type="Proteomes" id="UP000249458"/>
    </source>
</evidence>
<dbReference type="InterPro" id="IPR051537">
    <property type="entry name" value="DNA_Adenine_Mtase"/>
</dbReference>
<accession>A0A364LM63</accession>
<protein>
    <recommendedName>
        <fullName evidence="2">site-specific DNA-methyltransferase (adenine-specific)</fullName>
        <ecNumber evidence="2">2.1.1.72</ecNumber>
    </recommendedName>
</protein>
<sequence>MSLNKHHQVFDAHHKEFQLFLYETRKSTLPIDDILVWLVFLSLIFKESPQVFDRLRDIDLGDQKEFLITLFQKNEFIDKSDKSHLLLSLNQYISTDDLVKLIRYVNNISDCNKFADELIYAFQEVASKGEGESITDQVIVDIIKEILGDVSQLKIYDGAAGLCALTSQINAKNLVLEDINPRAVVIGKCILLLKNINNEYSLGNSLISHKKSVKADVVLTQAPWGVRLTPELIEKIKASKYIQMNEQIEIPTSASDSLWIQHSLYHLNENGRAILLMPQGWLFRGGYDAQLRDFLLESDLIEAVIGLPSGLLKITNIPTVLLIFNKNKVNKKVVHFIDASQMGANIKRNKELDRDEIRLIADLIKGKHQAHSYYRSVSLDEINEKHNELKISNYFNFPINLKVNDLKNERHKLELAQRKFNEAQEKLMNLIVENL</sequence>
<dbReference type="Gene3D" id="3.40.50.150">
    <property type="entry name" value="Vaccinia Virus protein VP39"/>
    <property type="match status" value="1"/>
</dbReference>
<evidence type="ECO:0000256" key="8">
    <source>
        <dbReference type="SAM" id="Coils"/>
    </source>
</evidence>